<dbReference type="PANTHER" id="PTHR43479:SF7">
    <property type="entry name" value="TETR-FAMILY TRANSCRIPTIONAL REGULATOR"/>
    <property type="match status" value="1"/>
</dbReference>
<reference evidence="4 5" key="1">
    <citation type="submission" date="2016-09" db="EMBL/GenBank/DDBJ databases">
        <title>Metabolic pathway, cell adaptation mechanisms and a novel monoxygenase revealed through proteogenomic-transcription analysis of a Sphingomonas haloaromaticamans strain degrading the fungicide ortho-phenylphenol.</title>
        <authorList>
            <person name="Perruchon C."/>
            <person name="Papadopoulou E.S."/>
            <person name="Rousidou C."/>
            <person name="Vasileiadis S."/>
            <person name="Tanou G."/>
            <person name="Amoutzias G."/>
            <person name="Molassiotis A."/>
            <person name="Karpouzas D.G."/>
        </authorList>
    </citation>
    <scope>NUCLEOTIDE SEQUENCE [LARGE SCALE GENOMIC DNA]</scope>
    <source>
        <strain evidence="4 5">P3</strain>
    </source>
</reference>
<gene>
    <name evidence="4" type="ORF">BHE75_01982</name>
</gene>
<sequence length="196" mass="21479">MMDHKLSFTEQPSSAVDVRILKSRAALRDALIALAGEKPFVDLTVAEIARRASVGYATFFRHFPSKEALLADIAEALIRDMLGLMGPLMQQTETRAASLELARFVDARRPICHALLVGAGDTLRREITVRAIQLAAENRVEIADGLPTELLSVHSVGATLNIIAWWLERGGEIGPEAMAAILDWLVFKPLSARPEQ</sequence>
<feature type="domain" description="HTH tetR-type" evidence="3">
    <location>
        <begin position="21"/>
        <end position="81"/>
    </location>
</feature>
<protein>
    <submittedName>
        <fullName evidence="4">Bacterial regulatory protein, tetR family</fullName>
    </submittedName>
</protein>
<name>A0A1S1HD11_9SPHN</name>
<organism evidence="4 5">
    <name type="scientific">Edaphosphingomonas haloaromaticamans</name>
    <dbReference type="NCBI Taxonomy" id="653954"/>
    <lineage>
        <taxon>Bacteria</taxon>
        <taxon>Pseudomonadati</taxon>
        <taxon>Pseudomonadota</taxon>
        <taxon>Alphaproteobacteria</taxon>
        <taxon>Sphingomonadales</taxon>
        <taxon>Rhizorhabdaceae</taxon>
        <taxon>Edaphosphingomonas</taxon>
    </lineage>
</organism>
<evidence type="ECO:0000256" key="1">
    <source>
        <dbReference type="ARBA" id="ARBA00023125"/>
    </source>
</evidence>
<proteinExistence type="predicted"/>
<dbReference type="Proteomes" id="UP000179467">
    <property type="component" value="Unassembled WGS sequence"/>
</dbReference>
<evidence type="ECO:0000259" key="3">
    <source>
        <dbReference type="PROSITE" id="PS50977"/>
    </source>
</evidence>
<evidence type="ECO:0000256" key="2">
    <source>
        <dbReference type="PROSITE-ProRule" id="PRU00335"/>
    </source>
</evidence>
<dbReference type="InterPro" id="IPR001647">
    <property type="entry name" value="HTH_TetR"/>
</dbReference>
<accession>A0A1S1HD11</accession>
<comment type="caution">
    <text evidence="4">The sequence shown here is derived from an EMBL/GenBank/DDBJ whole genome shotgun (WGS) entry which is preliminary data.</text>
</comment>
<dbReference type="PROSITE" id="PS50977">
    <property type="entry name" value="HTH_TETR_2"/>
    <property type="match status" value="1"/>
</dbReference>
<evidence type="ECO:0000313" key="5">
    <source>
        <dbReference type="Proteomes" id="UP000179467"/>
    </source>
</evidence>
<evidence type="ECO:0000313" key="4">
    <source>
        <dbReference type="EMBL" id="OHT19988.1"/>
    </source>
</evidence>
<dbReference type="Pfam" id="PF00440">
    <property type="entry name" value="TetR_N"/>
    <property type="match status" value="1"/>
</dbReference>
<dbReference type="InterPro" id="IPR050624">
    <property type="entry name" value="HTH-type_Tx_Regulator"/>
</dbReference>
<dbReference type="OrthoDB" id="9811084at2"/>
<dbReference type="EMBL" id="MIPT01000001">
    <property type="protein sequence ID" value="OHT19988.1"/>
    <property type="molecule type" value="Genomic_DNA"/>
</dbReference>
<dbReference type="Gene3D" id="1.10.357.10">
    <property type="entry name" value="Tetracycline Repressor, domain 2"/>
    <property type="match status" value="1"/>
</dbReference>
<keyword evidence="5" id="KW-1185">Reference proteome</keyword>
<dbReference type="AlphaFoldDB" id="A0A1S1HD11"/>
<keyword evidence="1 2" id="KW-0238">DNA-binding</keyword>
<dbReference type="SUPFAM" id="SSF46689">
    <property type="entry name" value="Homeodomain-like"/>
    <property type="match status" value="1"/>
</dbReference>
<dbReference type="GO" id="GO:0003677">
    <property type="term" value="F:DNA binding"/>
    <property type="evidence" value="ECO:0007669"/>
    <property type="project" value="UniProtKB-UniRule"/>
</dbReference>
<dbReference type="InterPro" id="IPR009057">
    <property type="entry name" value="Homeodomain-like_sf"/>
</dbReference>
<dbReference type="PANTHER" id="PTHR43479">
    <property type="entry name" value="ACREF/ENVCD OPERON REPRESSOR-RELATED"/>
    <property type="match status" value="1"/>
</dbReference>
<feature type="DNA-binding region" description="H-T-H motif" evidence="2">
    <location>
        <begin position="44"/>
        <end position="63"/>
    </location>
</feature>